<organism evidence="1 2">
    <name type="scientific">Caballeronia humi</name>
    <dbReference type="NCBI Taxonomy" id="326474"/>
    <lineage>
        <taxon>Bacteria</taxon>
        <taxon>Pseudomonadati</taxon>
        <taxon>Pseudomonadota</taxon>
        <taxon>Betaproteobacteria</taxon>
        <taxon>Burkholderiales</taxon>
        <taxon>Burkholderiaceae</taxon>
        <taxon>Caballeronia</taxon>
    </lineage>
</organism>
<comment type="caution">
    <text evidence="1">The sequence shown here is derived from an EMBL/GenBank/DDBJ whole genome shotgun (WGS) entry which is preliminary data.</text>
</comment>
<keyword evidence="2" id="KW-1185">Reference proteome</keyword>
<evidence type="ECO:0000313" key="1">
    <source>
        <dbReference type="EMBL" id="SAL59865.1"/>
    </source>
</evidence>
<dbReference type="RefSeq" id="WP_087670054.1">
    <property type="nucleotide sequence ID" value="NZ_FCNW02000043.1"/>
</dbReference>
<dbReference type="AlphaFoldDB" id="A0A158ITP7"/>
<sequence length="119" mass="12279">MKAGVSGTGAVIRRGAQYCVSQGVSQRDLELLFAPLLAVVARQTATGQQAAAVQQVQDLKAEVAKGEEADDSRIGKLIDQLVSMVPGAVGSVVNIFSTPMLGGIAGPVTEFVLDKLNPS</sequence>
<reference evidence="1" key="1">
    <citation type="submission" date="2016-01" db="EMBL/GenBank/DDBJ databases">
        <authorList>
            <person name="Peeters C."/>
        </authorList>
    </citation>
    <scope>NUCLEOTIDE SEQUENCE [LARGE SCALE GENOMIC DNA]</scope>
    <source>
        <strain evidence="1">LMG 22934</strain>
    </source>
</reference>
<accession>A0A158ITP7</accession>
<name>A0A158ITP7_9BURK</name>
<dbReference type="STRING" id="326474.AWB65_05384"/>
<proteinExistence type="predicted"/>
<dbReference type="Proteomes" id="UP000054977">
    <property type="component" value="Unassembled WGS sequence"/>
</dbReference>
<dbReference type="EMBL" id="FCNW02000043">
    <property type="protein sequence ID" value="SAL59865.1"/>
    <property type="molecule type" value="Genomic_DNA"/>
</dbReference>
<evidence type="ECO:0000313" key="2">
    <source>
        <dbReference type="Proteomes" id="UP000054977"/>
    </source>
</evidence>
<gene>
    <name evidence="1" type="ORF">AWB65_05384</name>
</gene>
<protein>
    <submittedName>
        <fullName evidence="1">Uncharacterized protein</fullName>
    </submittedName>
</protein>